<keyword evidence="8" id="KW-0106">Calcium</keyword>
<evidence type="ECO:0000256" key="15">
    <source>
        <dbReference type="ARBA" id="ARBA00023303"/>
    </source>
</evidence>
<dbReference type="PROSITE" id="PS50234">
    <property type="entry name" value="VWFA"/>
    <property type="match status" value="1"/>
</dbReference>
<evidence type="ECO:0000256" key="3">
    <source>
        <dbReference type="ARBA" id="ARBA00022568"/>
    </source>
</evidence>
<dbReference type="Gene3D" id="3.40.50.410">
    <property type="entry name" value="von Willebrand factor, type A domain"/>
    <property type="match status" value="1"/>
</dbReference>
<gene>
    <name evidence="20" type="ORF">BOX15_Mlig012698g3</name>
</gene>
<dbReference type="Gene3D" id="3.30.450.20">
    <property type="entry name" value="PAS domain"/>
    <property type="match status" value="1"/>
</dbReference>
<dbReference type="AlphaFoldDB" id="A0A267DMV8"/>
<dbReference type="InterPro" id="IPR002035">
    <property type="entry name" value="VWF_A"/>
</dbReference>
<dbReference type="SUPFAM" id="SSF53300">
    <property type="entry name" value="vWA-like"/>
    <property type="match status" value="1"/>
</dbReference>
<evidence type="ECO:0000256" key="11">
    <source>
        <dbReference type="ARBA" id="ARBA00023065"/>
    </source>
</evidence>
<keyword evidence="9" id="KW-0851">Voltage-gated channel</keyword>
<dbReference type="InterPro" id="IPR036465">
    <property type="entry name" value="vWFA_dom_sf"/>
</dbReference>
<evidence type="ECO:0000256" key="7">
    <source>
        <dbReference type="ARBA" id="ARBA00022729"/>
    </source>
</evidence>
<evidence type="ECO:0000256" key="8">
    <source>
        <dbReference type="ARBA" id="ARBA00022837"/>
    </source>
</evidence>
<evidence type="ECO:0000313" key="20">
    <source>
        <dbReference type="EMBL" id="PAA49882.1"/>
    </source>
</evidence>
<dbReference type="GO" id="GO:0005891">
    <property type="term" value="C:voltage-gated calcium channel complex"/>
    <property type="evidence" value="ECO:0007669"/>
    <property type="project" value="TreeGrafter"/>
</dbReference>
<evidence type="ECO:0000256" key="1">
    <source>
        <dbReference type="ARBA" id="ARBA00004479"/>
    </source>
</evidence>
<feature type="signal peptide" evidence="18">
    <location>
        <begin position="1"/>
        <end position="29"/>
    </location>
</feature>
<keyword evidence="6" id="KW-0479">Metal-binding</keyword>
<evidence type="ECO:0000256" key="18">
    <source>
        <dbReference type="SAM" id="SignalP"/>
    </source>
</evidence>
<evidence type="ECO:0000259" key="19">
    <source>
        <dbReference type="PROSITE" id="PS50234"/>
    </source>
</evidence>
<dbReference type="Pfam" id="PF00092">
    <property type="entry name" value="VWA"/>
    <property type="match status" value="1"/>
</dbReference>
<feature type="compositionally biased region" description="Low complexity" evidence="16">
    <location>
        <begin position="740"/>
        <end position="752"/>
    </location>
</feature>
<dbReference type="SMART" id="SM00327">
    <property type="entry name" value="VWA"/>
    <property type="match status" value="1"/>
</dbReference>
<evidence type="ECO:0000256" key="2">
    <source>
        <dbReference type="ARBA" id="ARBA00022448"/>
    </source>
</evidence>
<dbReference type="Proteomes" id="UP000215902">
    <property type="component" value="Unassembled WGS sequence"/>
</dbReference>
<dbReference type="GO" id="GO:0005245">
    <property type="term" value="F:voltage-gated calcium channel activity"/>
    <property type="evidence" value="ECO:0007669"/>
    <property type="project" value="TreeGrafter"/>
</dbReference>
<evidence type="ECO:0000256" key="5">
    <source>
        <dbReference type="ARBA" id="ARBA00022692"/>
    </source>
</evidence>
<feature type="domain" description="VWFA" evidence="19">
    <location>
        <begin position="245"/>
        <end position="473"/>
    </location>
</feature>
<dbReference type="GO" id="GO:0046872">
    <property type="term" value="F:metal ion binding"/>
    <property type="evidence" value="ECO:0007669"/>
    <property type="project" value="UniProtKB-KW"/>
</dbReference>
<keyword evidence="3" id="KW-0109">Calcium transport</keyword>
<dbReference type="InterPro" id="IPR051173">
    <property type="entry name" value="Ca_channel_alpha-2/delta"/>
</dbReference>
<dbReference type="STRING" id="282301.A0A267DMV8"/>
<dbReference type="InterPro" id="IPR013608">
    <property type="entry name" value="VWA_N"/>
</dbReference>
<keyword evidence="10 17" id="KW-1133">Transmembrane helix</keyword>
<keyword evidence="12 17" id="KW-0472">Membrane</keyword>
<dbReference type="EMBL" id="NIVC01003771">
    <property type="protein sequence ID" value="PAA49882.1"/>
    <property type="molecule type" value="Genomic_DNA"/>
</dbReference>
<keyword evidence="7 18" id="KW-0732">Signal</keyword>
<feature type="region of interest" description="Disordered" evidence="16">
    <location>
        <begin position="699"/>
        <end position="761"/>
    </location>
</feature>
<feature type="transmembrane region" description="Helical" evidence="17">
    <location>
        <begin position="1200"/>
        <end position="1222"/>
    </location>
</feature>
<keyword evidence="21" id="KW-1185">Reference proteome</keyword>
<keyword evidence="4" id="KW-0107">Calcium channel</keyword>
<accession>A0A267DMV8</accession>
<organism evidence="20 21">
    <name type="scientific">Macrostomum lignano</name>
    <dbReference type="NCBI Taxonomy" id="282301"/>
    <lineage>
        <taxon>Eukaryota</taxon>
        <taxon>Metazoa</taxon>
        <taxon>Spiralia</taxon>
        <taxon>Lophotrochozoa</taxon>
        <taxon>Platyhelminthes</taxon>
        <taxon>Rhabditophora</taxon>
        <taxon>Macrostomorpha</taxon>
        <taxon>Macrostomida</taxon>
        <taxon>Macrostomidae</taxon>
        <taxon>Macrostomum</taxon>
    </lineage>
</organism>
<evidence type="ECO:0000256" key="4">
    <source>
        <dbReference type="ARBA" id="ARBA00022673"/>
    </source>
</evidence>
<evidence type="ECO:0000256" key="14">
    <source>
        <dbReference type="ARBA" id="ARBA00023180"/>
    </source>
</evidence>
<name>A0A267DMV8_9PLAT</name>
<keyword evidence="11" id="KW-0406">Ion transport</keyword>
<feature type="compositionally biased region" description="Pro residues" evidence="16">
    <location>
        <begin position="701"/>
        <end position="713"/>
    </location>
</feature>
<dbReference type="PANTHER" id="PTHR10166:SF37">
    <property type="entry name" value="STOLID, ISOFORM H"/>
    <property type="match status" value="1"/>
</dbReference>
<keyword evidence="15" id="KW-0407">Ion channel</keyword>
<comment type="subcellular location">
    <subcellularLocation>
        <location evidence="1">Membrane</location>
        <topology evidence="1">Single-pass type I membrane protein</topology>
    </subcellularLocation>
</comment>
<comment type="caution">
    <text evidence="20">The sequence shown here is derived from an EMBL/GenBank/DDBJ whole genome shotgun (WGS) entry which is preliminary data.</text>
</comment>
<keyword evidence="5 17" id="KW-0812">Transmembrane</keyword>
<keyword evidence="2" id="KW-0813">Transport</keyword>
<protein>
    <recommendedName>
        <fullName evidence="19">VWFA domain-containing protein</fullName>
    </recommendedName>
</protein>
<evidence type="ECO:0000256" key="13">
    <source>
        <dbReference type="ARBA" id="ARBA00023157"/>
    </source>
</evidence>
<evidence type="ECO:0000256" key="17">
    <source>
        <dbReference type="SAM" id="Phobius"/>
    </source>
</evidence>
<keyword evidence="13" id="KW-1015">Disulfide bond</keyword>
<dbReference type="OrthoDB" id="10054666at2759"/>
<evidence type="ECO:0000256" key="16">
    <source>
        <dbReference type="SAM" id="MobiDB-lite"/>
    </source>
</evidence>
<dbReference type="CDD" id="cd18774">
    <property type="entry name" value="PDC2_HK_sensor"/>
    <property type="match status" value="1"/>
</dbReference>
<dbReference type="PANTHER" id="PTHR10166">
    <property type="entry name" value="VOLTAGE-DEPENDENT CALCIUM CHANNEL SUBUNIT ALPHA-2/DELTA-RELATED"/>
    <property type="match status" value="1"/>
</dbReference>
<keyword evidence="14" id="KW-0325">Glycoprotein</keyword>
<reference evidence="20 21" key="1">
    <citation type="submission" date="2017-06" db="EMBL/GenBank/DDBJ databases">
        <title>A platform for efficient transgenesis in Macrostomum lignano, a flatworm model organism for stem cell research.</title>
        <authorList>
            <person name="Berezikov E."/>
        </authorList>
    </citation>
    <scope>NUCLEOTIDE SEQUENCE [LARGE SCALE GENOMIC DNA]</scope>
    <source>
        <strain evidence="20">DV1</strain>
        <tissue evidence="20">Whole organism</tissue>
    </source>
</reference>
<dbReference type="InterPro" id="IPR013680">
    <property type="entry name" value="VDCC_a2/dsu"/>
</dbReference>
<dbReference type="Pfam" id="PF08399">
    <property type="entry name" value="VWA_N"/>
    <property type="match status" value="1"/>
</dbReference>
<evidence type="ECO:0000256" key="12">
    <source>
        <dbReference type="ARBA" id="ARBA00023136"/>
    </source>
</evidence>
<sequence>MQKLMSRLVGLIGLLPPLLLLCSCPGAWTAEPATLDSLRQQAATGAELLRQTFIKESRWQRVQQEYERTYQHSGFRIRNTSAAQEVKNLAKKLTQVVSRKMRAIKELVTFAESAAASYIPNPAIEESQVSYIDAKLVEESDPRMEYDRMFLQKVVKNQSSVHIPVETYKGDVKVLNDIYWSNELDKVFYSNKRKDPELLWQFYGSQNGIFRMFPGMKWRQPKGKIDVYDVRRRPWYTQGSASPRDVLFMVDTSGSMHGQALDLTKLAVVSLINTLGENDFVAVAQYPGRQVTTDHTAKPHLLRDAVPEESKSNGTCFRSFVQATKRNKDRLFAQINDLSAYGIVNFYEAIDFAYSMFEEFYKAPVNNHGALCNSMIMIFTDGDVSDSMDETRQLIRTWRNRSALLDKIRIFTYSVGQHQNPTEPLLEVACSNRGYFAEIPAMGAVTSQVEHITTVLSRPMTLYEAEYYLWHNIYLDSLGLGLMTSLTMPLYNTSGNQSFLGLIGTDVTVKEMNAMVPYHKFGPNGYAFAVNSNGYIVFHPELKAQYGWLADSPNVDLIEVEFDSELKRSVRKKIIKATGRTEATFQLYEERIPNFLKISDSVHTYWAERNYAFTNVNRTAFAVSVVLPPSGNRYAEFSPSLAVTISRQRHENPTAVDPFITVIDVTDERGFHPNRQAKFPSKWHEYLVSSKTPYCREYFIPLPPPPPPPPPAPSTQQTPPQVRRQRRSAQEWRPLPPSLTTPKAASTSATPTLVPPGNRAAAKPPEVVEHIRHAPHNMANLLETFMHNRSACNEHWVRAVALDMALYEELFNEMTFVGSTVRSVFVTGLSGIMGVLPAAEASRYQSWREGWFEGYYQRAFERPDLIFASVVPFKSGEVPPSAGRQEGLAYSEFAAGASTTASTALPVVSNEEIGPAEPPPVTMFQAVTMGPDSFKVAVAGVTLSWRWISGSIFNSTFGSLCNLQLANNTCYLLEDGGYIVSANERHEVIGHFLGHVDKPLMRHLIYNLSVYGSVQEYDYQGSCIKRKVQPPKNSAASLTVAAGGLASAALGCLATAGNSLERQLLTVPGLVWLAHSALAQQPDSCIKLGYRYYREPQGRETFQSVDSLGRSVTVLFLNGTNLLLVAVSRSPAVDPALLLAREPVDGADGDDRLDFTELLRETREDPGPDVCTMESRFRMRPNSCYRWHPREDSSECGSGFAILPAVCLLVVSALGSAGIYSFQQQI</sequence>
<evidence type="ECO:0000313" key="21">
    <source>
        <dbReference type="Proteomes" id="UP000215902"/>
    </source>
</evidence>
<evidence type="ECO:0000256" key="10">
    <source>
        <dbReference type="ARBA" id="ARBA00022989"/>
    </source>
</evidence>
<proteinExistence type="predicted"/>
<dbReference type="PROSITE" id="PS51257">
    <property type="entry name" value="PROKAR_LIPOPROTEIN"/>
    <property type="match status" value="1"/>
</dbReference>
<evidence type="ECO:0000256" key="9">
    <source>
        <dbReference type="ARBA" id="ARBA00022882"/>
    </source>
</evidence>
<evidence type="ECO:0000256" key="6">
    <source>
        <dbReference type="ARBA" id="ARBA00022723"/>
    </source>
</evidence>
<dbReference type="Pfam" id="PF08473">
    <property type="entry name" value="VGCC_alpha2"/>
    <property type="match status" value="1"/>
</dbReference>
<feature type="chain" id="PRO_5012176143" description="VWFA domain-containing protein" evidence="18">
    <location>
        <begin position="30"/>
        <end position="1226"/>
    </location>
</feature>